<dbReference type="EC" id="3.6.1.1" evidence="3"/>
<dbReference type="Pfam" id="PF00719">
    <property type="entry name" value="Pyrophosphatase"/>
    <property type="match status" value="1"/>
</dbReference>
<evidence type="ECO:0000256" key="8">
    <source>
        <dbReference type="SAM" id="MobiDB-lite"/>
    </source>
</evidence>
<keyword evidence="5" id="KW-0378">Hydrolase</keyword>
<comment type="catalytic activity">
    <reaction evidence="7">
        <text>diphosphate + H2O = 2 phosphate + H(+)</text>
        <dbReference type="Rhea" id="RHEA:24576"/>
        <dbReference type="ChEBI" id="CHEBI:15377"/>
        <dbReference type="ChEBI" id="CHEBI:15378"/>
        <dbReference type="ChEBI" id="CHEBI:33019"/>
        <dbReference type="ChEBI" id="CHEBI:43474"/>
        <dbReference type="EC" id="3.6.1.1"/>
    </reaction>
</comment>
<dbReference type="Proteomes" id="UP000657918">
    <property type="component" value="Unassembled WGS sequence"/>
</dbReference>
<feature type="region of interest" description="Disordered" evidence="8">
    <location>
        <begin position="1"/>
        <end position="24"/>
    </location>
</feature>
<feature type="region of interest" description="Disordered" evidence="8">
    <location>
        <begin position="213"/>
        <end position="234"/>
    </location>
</feature>
<dbReference type="GO" id="GO:0004427">
    <property type="term" value="F:inorganic diphosphate phosphatase activity"/>
    <property type="evidence" value="ECO:0007669"/>
    <property type="project" value="UniProtKB-EC"/>
</dbReference>
<gene>
    <name evidence="9" type="ORF">SADUNF_Sadunf06G0062900</name>
</gene>
<dbReference type="AlphaFoldDB" id="A0A835K1A5"/>
<dbReference type="SUPFAM" id="SSF50324">
    <property type="entry name" value="Inorganic pyrophosphatase"/>
    <property type="match status" value="1"/>
</dbReference>
<dbReference type="PANTHER" id="PTHR35286">
    <property type="entry name" value="EXPRESSED PROTEIN"/>
    <property type="match status" value="1"/>
</dbReference>
<evidence type="ECO:0000256" key="4">
    <source>
        <dbReference type="ARBA" id="ARBA00022723"/>
    </source>
</evidence>
<keyword evidence="4" id="KW-0479">Metal-binding</keyword>
<dbReference type="InterPro" id="IPR008162">
    <property type="entry name" value="Pyrophosphatase"/>
</dbReference>
<dbReference type="InterPro" id="IPR036649">
    <property type="entry name" value="Pyrophosphatase_sf"/>
</dbReference>
<keyword evidence="6" id="KW-0460">Magnesium</keyword>
<dbReference type="Gene3D" id="3.90.80.10">
    <property type="entry name" value="Inorganic pyrophosphatase"/>
    <property type="match status" value="2"/>
</dbReference>
<evidence type="ECO:0000256" key="3">
    <source>
        <dbReference type="ARBA" id="ARBA00012146"/>
    </source>
</evidence>
<dbReference type="CDD" id="cd00412">
    <property type="entry name" value="pyrophosphatase"/>
    <property type="match status" value="1"/>
</dbReference>
<evidence type="ECO:0000313" key="9">
    <source>
        <dbReference type="EMBL" id="KAF9679893.1"/>
    </source>
</evidence>
<evidence type="ECO:0000256" key="1">
    <source>
        <dbReference type="ARBA" id="ARBA00001946"/>
    </source>
</evidence>
<accession>A0A835K1A5</accession>
<dbReference type="GO" id="GO:0005737">
    <property type="term" value="C:cytoplasm"/>
    <property type="evidence" value="ECO:0007669"/>
    <property type="project" value="InterPro"/>
</dbReference>
<dbReference type="EMBL" id="JADGMS010000006">
    <property type="protein sequence ID" value="KAF9679893.1"/>
    <property type="molecule type" value="Genomic_DNA"/>
</dbReference>
<proteinExistence type="inferred from homology"/>
<comment type="cofactor">
    <cofactor evidence="1">
        <name>Mg(2+)</name>
        <dbReference type="ChEBI" id="CHEBI:18420"/>
    </cofactor>
</comment>
<dbReference type="GO" id="GO:0006796">
    <property type="term" value="P:phosphate-containing compound metabolic process"/>
    <property type="evidence" value="ECO:0007669"/>
    <property type="project" value="InterPro"/>
</dbReference>
<evidence type="ECO:0000256" key="6">
    <source>
        <dbReference type="ARBA" id="ARBA00022842"/>
    </source>
</evidence>
<evidence type="ECO:0000313" key="10">
    <source>
        <dbReference type="Proteomes" id="UP000657918"/>
    </source>
</evidence>
<dbReference type="PANTHER" id="PTHR35286:SF1">
    <property type="entry name" value="EXPRESSED PROTEIN"/>
    <property type="match status" value="1"/>
</dbReference>
<keyword evidence="10" id="KW-1185">Reference proteome</keyword>
<dbReference type="GO" id="GO:0000287">
    <property type="term" value="F:magnesium ion binding"/>
    <property type="evidence" value="ECO:0007669"/>
    <property type="project" value="InterPro"/>
</dbReference>
<name>A0A835K1A5_9ROSI</name>
<dbReference type="OrthoDB" id="1904011at2759"/>
<sequence>MAPPIETPGKLHGSRHSSHPPLNERMLSSMNRRSVAAHPWHDLEIGPEAPKIFNCVIEIGKGGKVKYELDKKTGLIKEPVLPGCFLRAKAIGLMPMIDQGEKDDKIIAVCADDPEYRHYNDIKELPPHRLAEIRRFFEDYKKNENKEVAVNDFLPASDAFEAIQHSIQNINAMGSITNFDNLFLQTLMGRLQIHPPTPQYPYLSQSLEDLLFNADGSSDDDDDDTNKTQLSKEESKLEKEIIRVILSGKTDSLKPNSGQAVTIGEHHICVGFHEEKGSDYRVWEWHGHIMLFDEEDGYTPEYIYGNYFERLLGKTAASTTATPKQEQEQEENEEEKIGNLGLRELIDGGDSGAARILHRIISTGSPRMVILEMNFITCDLVILESEQEQLWQVGDISEWNCVVAAVMSAYGTVPEIDLASALECI</sequence>
<evidence type="ECO:0000256" key="2">
    <source>
        <dbReference type="ARBA" id="ARBA00006220"/>
    </source>
</evidence>
<organism evidence="9 10">
    <name type="scientific">Salix dunnii</name>
    <dbReference type="NCBI Taxonomy" id="1413687"/>
    <lineage>
        <taxon>Eukaryota</taxon>
        <taxon>Viridiplantae</taxon>
        <taxon>Streptophyta</taxon>
        <taxon>Embryophyta</taxon>
        <taxon>Tracheophyta</taxon>
        <taxon>Spermatophyta</taxon>
        <taxon>Magnoliopsida</taxon>
        <taxon>eudicotyledons</taxon>
        <taxon>Gunneridae</taxon>
        <taxon>Pentapetalae</taxon>
        <taxon>rosids</taxon>
        <taxon>fabids</taxon>
        <taxon>Malpighiales</taxon>
        <taxon>Salicaceae</taxon>
        <taxon>Saliceae</taxon>
        <taxon>Salix</taxon>
    </lineage>
</organism>
<evidence type="ECO:0000256" key="7">
    <source>
        <dbReference type="ARBA" id="ARBA00047820"/>
    </source>
</evidence>
<comment type="similarity">
    <text evidence="2">Belongs to the PPase family.</text>
</comment>
<reference evidence="9 10" key="1">
    <citation type="submission" date="2020-10" db="EMBL/GenBank/DDBJ databases">
        <title>Plant Genome Project.</title>
        <authorList>
            <person name="Zhang R.-G."/>
        </authorList>
    </citation>
    <scope>NUCLEOTIDE SEQUENCE [LARGE SCALE GENOMIC DNA]</scope>
    <source>
        <strain evidence="9">FAFU-HL-1</strain>
        <tissue evidence="9">Leaf</tissue>
    </source>
</reference>
<evidence type="ECO:0000256" key="5">
    <source>
        <dbReference type="ARBA" id="ARBA00022801"/>
    </source>
</evidence>
<protein>
    <recommendedName>
        <fullName evidence="3">inorganic diphosphatase</fullName>
        <ecNumber evidence="3">3.6.1.1</ecNumber>
    </recommendedName>
</protein>
<comment type="caution">
    <text evidence="9">The sequence shown here is derived from an EMBL/GenBank/DDBJ whole genome shotgun (WGS) entry which is preliminary data.</text>
</comment>